<name>A0A241VAQ0_9GAMM</name>
<dbReference type="SUPFAM" id="SSF53335">
    <property type="entry name" value="S-adenosyl-L-methionine-dependent methyltransferases"/>
    <property type="match status" value="1"/>
</dbReference>
<dbReference type="Pfam" id="PF13649">
    <property type="entry name" value="Methyltransf_25"/>
    <property type="match status" value="1"/>
</dbReference>
<comment type="caution">
    <text evidence="2">The sequence shown here is derived from an EMBL/GenBank/DDBJ whole genome shotgun (WGS) entry which is preliminary data.</text>
</comment>
<organism evidence="2 3">
    <name type="scientific">Acinetobacter terrae</name>
    <dbReference type="NCBI Taxonomy" id="2731247"/>
    <lineage>
        <taxon>Bacteria</taxon>
        <taxon>Pseudomonadati</taxon>
        <taxon>Pseudomonadota</taxon>
        <taxon>Gammaproteobacteria</taxon>
        <taxon>Moraxellales</taxon>
        <taxon>Moraxellaceae</taxon>
        <taxon>Acinetobacter</taxon>
        <taxon>Acinetobacter Taxon 24</taxon>
    </lineage>
</organism>
<accession>A0A241VAQ0</accession>
<evidence type="ECO:0000313" key="3">
    <source>
        <dbReference type="Proteomes" id="UP000569202"/>
    </source>
</evidence>
<dbReference type="CDD" id="cd02440">
    <property type="entry name" value="AdoMet_MTases"/>
    <property type="match status" value="1"/>
</dbReference>
<dbReference type="RefSeq" id="WP_067723689.1">
    <property type="nucleotide sequence ID" value="NZ_JABERL010000077.1"/>
</dbReference>
<dbReference type="InterPro" id="IPR029063">
    <property type="entry name" value="SAM-dependent_MTases_sf"/>
</dbReference>
<keyword evidence="2" id="KW-0808">Transferase</keyword>
<evidence type="ECO:0000313" key="2">
    <source>
        <dbReference type="EMBL" id="NNH79296.1"/>
    </source>
</evidence>
<sequence>MSKNHWENVYQTKDIDQVSWYQAQDKKTLELIKSQNLQLSQNIIDVGSGASILIDQLLEAGYRNLHVLDLSKTALQKTKLRASEKGLDLGNVTWLVDDVCTAHLPQQYFDLWHDRAVFHFMITEQQQEQYIENMKGALKEGGLLIMSTFSEDGPTQCSGLPIQRYSIEQLKQRLGEDFRLVHYDHNLHITPWETQQNFLNSVWVFKG</sequence>
<dbReference type="GO" id="GO:0008168">
    <property type="term" value="F:methyltransferase activity"/>
    <property type="evidence" value="ECO:0007669"/>
    <property type="project" value="UniProtKB-KW"/>
</dbReference>
<proteinExistence type="predicted"/>
<dbReference type="AlphaFoldDB" id="A0A241VAQ0"/>
<gene>
    <name evidence="2" type="ORF">HLH17_16960</name>
</gene>
<dbReference type="EMBL" id="JABERL010000077">
    <property type="protein sequence ID" value="NNH79296.1"/>
    <property type="molecule type" value="Genomic_DNA"/>
</dbReference>
<dbReference type="PANTHER" id="PTHR12843:SF5">
    <property type="entry name" value="EEF1A LYSINE METHYLTRANSFERASE 2"/>
    <property type="match status" value="1"/>
</dbReference>
<keyword evidence="2" id="KW-0489">Methyltransferase</keyword>
<dbReference type="GO" id="GO:0032259">
    <property type="term" value="P:methylation"/>
    <property type="evidence" value="ECO:0007669"/>
    <property type="project" value="UniProtKB-KW"/>
</dbReference>
<protein>
    <submittedName>
        <fullName evidence="2">Class I SAM-dependent methyltransferase</fullName>
    </submittedName>
</protein>
<dbReference type="Gene3D" id="3.40.50.150">
    <property type="entry name" value="Vaccinia Virus protein VP39"/>
    <property type="match status" value="1"/>
</dbReference>
<dbReference type="Proteomes" id="UP000569202">
    <property type="component" value="Unassembled WGS sequence"/>
</dbReference>
<dbReference type="PANTHER" id="PTHR12843">
    <property type="entry name" value="PROTEIN-LYSINE N-METHYLTRANSFERASE METTL10"/>
    <property type="match status" value="1"/>
</dbReference>
<dbReference type="STRING" id="1977878.B9T23_13970"/>
<reference evidence="2 3" key="1">
    <citation type="submission" date="2020-04" db="EMBL/GenBank/DDBJ databases">
        <title>Acinetobacter Taxon 24.</title>
        <authorList>
            <person name="Nemec A."/>
            <person name="Radolfova-Krizova L."/>
            <person name="Higgins P.G."/>
            <person name="Spanelova P."/>
        </authorList>
    </citation>
    <scope>NUCLEOTIDE SEQUENCE [LARGE SCALE GENOMIC DNA]</scope>
    <source>
        <strain evidence="2 3">ANC 5380</strain>
    </source>
</reference>
<accession>A0A7Y2WCD1</accession>
<dbReference type="InterPro" id="IPR041698">
    <property type="entry name" value="Methyltransf_25"/>
</dbReference>
<evidence type="ECO:0000259" key="1">
    <source>
        <dbReference type="Pfam" id="PF13649"/>
    </source>
</evidence>
<feature type="domain" description="Methyltransferase" evidence="1">
    <location>
        <begin position="43"/>
        <end position="142"/>
    </location>
</feature>